<dbReference type="RefSeq" id="WP_307325195.1">
    <property type="nucleotide sequence ID" value="NZ_JAUSUG010000007.1"/>
</dbReference>
<reference evidence="4 5" key="1">
    <citation type="submission" date="2023-07" db="EMBL/GenBank/DDBJ databases">
        <title>Genomic Encyclopedia of Type Strains, Phase IV (KMG-IV): sequencing the most valuable type-strain genomes for metagenomic binning, comparative biology and taxonomic classification.</title>
        <authorList>
            <person name="Goeker M."/>
        </authorList>
    </citation>
    <scope>NUCLEOTIDE SEQUENCE [LARGE SCALE GENOMIC DNA]</scope>
    <source>
        <strain evidence="4 5">DSM 9768</strain>
    </source>
</reference>
<evidence type="ECO:0000256" key="1">
    <source>
        <dbReference type="SAM" id="SignalP"/>
    </source>
</evidence>
<dbReference type="InterPro" id="IPR058953">
    <property type="entry name" value="PelX-like_N"/>
</dbReference>
<gene>
    <name evidence="4" type="ORF">J2S74_002158</name>
</gene>
<accession>A0ABT9ZU92</accession>
<evidence type="ECO:0000259" key="2">
    <source>
        <dbReference type="Pfam" id="PF25849"/>
    </source>
</evidence>
<evidence type="ECO:0000313" key="4">
    <source>
        <dbReference type="EMBL" id="MDQ0254779.1"/>
    </source>
</evidence>
<dbReference type="Pfam" id="PF25849">
    <property type="entry name" value="PelX_N"/>
    <property type="match status" value="1"/>
</dbReference>
<keyword evidence="5" id="KW-1185">Reference proteome</keyword>
<dbReference type="InterPro" id="IPR058863">
    <property type="entry name" value="PelX-like_Ig"/>
</dbReference>
<feature type="domain" description="Pectate disaccharide-lyase-like N-terminal" evidence="2">
    <location>
        <begin position="43"/>
        <end position="279"/>
    </location>
</feature>
<evidence type="ECO:0000259" key="3">
    <source>
        <dbReference type="Pfam" id="PF25850"/>
    </source>
</evidence>
<organism evidence="4 5">
    <name type="scientific">Evansella vedderi</name>
    <dbReference type="NCBI Taxonomy" id="38282"/>
    <lineage>
        <taxon>Bacteria</taxon>
        <taxon>Bacillati</taxon>
        <taxon>Bacillota</taxon>
        <taxon>Bacilli</taxon>
        <taxon>Bacillales</taxon>
        <taxon>Bacillaceae</taxon>
        <taxon>Evansella</taxon>
    </lineage>
</organism>
<comment type="caution">
    <text evidence="4">The sequence shown here is derived from an EMBL/GenBank/DDBJ whole genome shotgun (WGS) entry which is preliminary data.</text>
</comment>
<dbReference type="Proteomes" id="UP001230005">
    <property type="component" value="Unassembled WGS sequence"/>
</dbReference>
<dbReference type="EMBL" id="JAUSUG010000007">
    <property type="protein sequence ID" value="MDQ0254779.1"/>
    <property type="molecule type" value="Genomic_DNA"/>
</dbReference>
<feature type="signal peptide" evidence="1">
    <location>
        <begin position="1"/>
        <end position="27"/>
    </location>
</feature>
<evidence type="ECO:0000313" key="5">
    <source>
        <dbReference type="Proteomes" id="UP001230005"/>
    </source>
</evidence>
<feature type="domain" description="Pectate disaccharide-lyase-like central Ig-like" evidence="3">
    <location>
        <begin position="297"/>
        <end position="379"/>
    </location>
</feature>
<protein>
    <submittedName>
        <fullName evidence="4">Uncharacterized protein</fullName>
    </submittedName>
</protein>
<dbReference type="Pfam" id="PF25850">
    <property type="entry name" value="PelX_Ig"/>
    <property type="match status" value="1"/>
</dbReference>
<name>A0ABT9ZU92_9BACI</name>
<keyword evidence="1" id="KW-0732">Signal</keyword>
<proteinExistence type="predicted"/>
<feature type="chain" id="PRO_5046588570" evidence="1">
    <location>
        <begin position="28"/>
        <end position="391"/>
    </location>
</feature>
<sequence length="391" mass="42364">MEIFSKMFIAFLAVVLVFSNFSLNSFAENRDVNLPDPSDLEWKSITFGQSTDLNFSANVLPEKVGVNFADPEFPGTIDGKIFMESRGGKLAPGHDGLTFYYTTLDPNKHNFVLEADITFEQLGPETGANPNGQEGAGIMVRDLNGGARQDPMIMGFEEVPAASNLFAVGLMRHGISALARTGVVEPWGNLGSTWNRDAIPGVPSLPMGTPVRLKLERTDSEFIMSATFTHLEDSPTYERSFAGADMVQVIDPNQMQVGFYASRNAAMTVENARITLSEADTVPTPVTPPSPPAAFMNIVSSADSGAHDYELRALANYDGAYSVWKDEVQVVTDKAVGANEAFTYNAALANDTTTFKVEYTPIGAPSSNKITREITVNKRIFNSGEGLFVSP</sequence>